<dbReference type="InterPro" id="IPR036388">
    <property type="entry name" value="WH-like_DNA-bd_sf"/>
</dbReference>
<dbReference type="OrthoDB" id="9795923at2"/>
<sequence>MRLTLYTDYSLRVLIFLASKPKDELSNIKEIADAYSISKNHLMKVTYELGKMGMIETTRGRNGGIRLAQSPEDINIGKLVRATEEDFHLVECFDAENNTCIITPVCGLKHVLGKALNAYLSVLDDYTLSDLIQNPMDYRFLFQEQKRDETST</sequence>
<dbReference type="Gene3D" id="1.10.10.10">
    <property type="entry name" value="Winged helix-like DNA-binding domain superfamily/Winged helix DNA-binding domain"/>
    <property type="match status" value="1"/>
</dbReference>
<dbReference type="InterPro" id="IPR000944">
    <property type="entry name" value="Tscrpt_reg_Rrf2"/>
</dbReference>
<name>A0A0P6WSA4_9BACI</name>
<dbReference type="SUPFAM" id="SSF46785">
    <property type="entry name" value="Winged helix' DNA-binding domain"/>
    <property type="match status" value="1"/>
</dbReference>
<comment type="cofactor">
    <cofactor evidence="2">
        <name>[2Fe-2S] cluster</name>
        <dbReference type="ChEBI" id="CHEBI:190135"/>
    </cofactor>
</comment>
<evidence type="ECO:0000256" key="2">
    <source>
        <dbReference type="ARBA" id="ARBA00034078"/>
    </source>
</evidence>
<proteinExistence type="predicted"/>
<dbReference type="PANTHER" id="PTHR33221">
    <property type="entry name" value="WINGED HELIX-TURN-HELIX TRANSCRIPTIONAL REGULATOR, RRF2 FAMILY"/>
    <property type="match status" value="1"/>
</dbReference>
<dbReference type="GO" id="GO:0003677">
    <property type="term" value="F:DNA binding"/>
    <property type="evidence" value="ECO:0007669"/>
    <property type="project" value="UniProtKB-KW"/>
</dbReference>
<dbReference type="GO" id="GO:0003700">
    <property type="term" value="F:DNA-binding transcription factor activity"/>
    <property type="evidence" value="ECO:0007669"/>
    <property type="project" value="TreeGrafter"/>
</dbReference>
<dbReference type="Pfam" id="PF02082">
    <property type="entry name" value="Rrf2"/>
    <property type="match status" value="1"/>
</dbReference>
<dbReference type="PATRIC" id="fig|218284.4.peg.2134"/>
<evidence type="ECO:0000256" key="3">
    <source>
        <dbReference type="ARBA" id="ARBA00040173"/>
    </source>
</evidence>
<dbReference type="NCBIfam" id="TIGR00738">
    <property type="entry name" value="rrf2_super"/>
    <property type="match status" value="1"/>
</dbReference>
<dbReference type="PROSITE" id="PS51197">
    <property type="entry name" value="HTH_RRF2_2"/>
    <property type="match status" value="1"/>
</dbReference>
<evidence type="ECO:0000313" key="5">
    <source>
        <dbReference type="Proteomes" id="UP000050398"/>
    </source>
</evidence>
<dbReference type="InterPro" id="IPR036390">
    <property type="entry name" value="WH_DNA-bd_sf"/>
</dbReference>
<comment type="caution">
    <text evidence="4">The sequence shown here is derived from an EMBL/GenBank/DDBJ whole genome shotgun (WGS) entry which is preliminary data.</text>
</comment>
<gene>
    <name evidence="4" type="ORF">AM506_05110</name>
</gene>
<organism evidence="4 5">
    <name type="scientific">Rossellomorea vietnamensis</name>
    <dbReference type="NCBI Taxonomy" id="218284"/>
    <lineage>
        <taxon>Bacteria</taxon>
        <taxon>Bacillati</taxon>
        <taxon>Bacillota</taxon>
        <taxon>Bacilli</taxon>
        <taxon>Bacillales</taxon>
        <taxon>Bacillaceae</taxon>
        <taxon>Rossellomorea</taxon>
    </lineage>
</organism>
<dbReference type="AlphaFoldDB" id="A0A0P6WSA4"/>
<dbReference type="eggNOG" id="COG1959">
    <property type="taxonomic scope" value="Bacteria"/>
</dbReference>
<dbReference type="PANTHER" id="PTHR33221:SF4">
    <property type="entry name" value="HTH-TYPE TRANSCRIPTIONAL REPRESSOR NSRR"/>
    <property type="match status" value="1"/>
</dbReference>
<reference evidence="4 5" key="1">
    <citation type="submission" date="2015-08" db="EMBL/GenBank/DDBJ databases">
        <title>Draft Genome Sequence of Bacillus vietnamensis UCD-SED5.</title>
        <authorList>
            <person name="Lee R.D."/>
            <person name="Jospin G."/>
            <person name="Lang J.M."/>
            <person name="Coil D.A."/>
            <person name="Eisen J.A."/>
        </authorList>
    </citation>
    <scope>NUCLEOTIDE SEQUENCE [LARGE SCALE GENOMIC DNA]</scope>
    <source>
        <strain evidence="4 5">UCD-SED5</strain>
    </source>
</reference>
<dbReference type="GO" id="GO:0005829">
    <property type="term" value="C:cytosol"/>
    <property type="evidence" value="ECO:0007669"/>
    <property type="project" value="TreeGrafter"/>
</dbReference>
<accession>A0A0P6WSA4</accession>
<protein>
    <recommendedName>
        <fullName evidence="3">HTH-type transcriptional regulator NsrR</fullName>
    </recommendedName>
</protein>
<dbReference type="RefSeq" id="WP_060671421.1">
    <property type="nucleotide sequence ID" value="NZ_JBCNGU010000004.1"/>
</dbReference>
<keyword evidence="1" id="KW-0238">DNA-binding</keyword>
<dbReference type="Proteomes" id="UP000050398">
    <property type="component" value="Unassembled WGS sequence"/>
</dbReference>
<evidence type="ECO:0000313" key="4">
    <source>
        <dbReference type="EMBL" id="KPL60509.1"/>
    </source>
</evidence>
<dbReference type="EMBL" id="LIXZ01000003">
    <property type="protein sequence ID" value="KPL60509.1"/>
    <property type="molecule type" value="Genomic_DNA"/>
</dbReference>
<evidence type="ECO:0000256" key="1">
    <source>
        <dbReference type="ARBA" id="ARBA00023125"/>
    </source>
</evidence>